<accession>B0JT13</accession>
<evidence type="ECO:0000313" key="4">
    <source>
        <dbReference type="EMBL" id="BAG01057.1"/>
    </source>
</evidence>
<feature type="transmembrane region" description="Helical" evidence="2">
    <location>
        <begin position="92"/>
        <end position="116"/>
    </location>
</feature>
<dbReference type="InterPro" id="IPR036291">
    <property type="entry name" value="NAD(P)-bd_dom_sf"/>
</dbReference>
<dbReference type="Gene3D" id="3.40.50.720">
    <property type="entry name" value="NAD(P)-binding Rossmann-like Domain"/>
    <property type="match status" value="2"/>
</dbReference>
<dbReference type="AlphaFoldDB" id="B0JT13"/>
<dbReference type="Pfam" id="PF13727">
    <property type="entry name" value="CoA_binding_3"/>
    <property type="match status" value="1"/>
</dbReference>
<gene>
    <name evidence="4" type="ordered locus">MAE_12350</name>
</gene>
<name>B0JT13_MICAN</name>
<dbReference type="SUPFAM" id="SSF51735">
    <property type="entry name" value="NAD(P)-binding Rossmann-fold domains"/>
    <property type="match status" value="2"/>
</dbReference>
<dbReference type="Pfam" id="PF02719">
    <property type="entry name" value="Polysacc_synt_2"/>
    <property type="match status" value="1"/>
</dbReference>
<proteinExistence type="inferred from homology"/>
<organism evidence="4 5">
    <name type="scientific">Microcystis aeruginosa (strain NIES-843 / IAM M-2473)</name>
    <dbReference type="NCBI Taxonomy" id="449447"/>
    <lineage>
        <taxon>Bacteria</taxon>
        <taxon>Bacillati</taxon>
        <taxon>Cyanobacteriota</taxon>
        <taxon>Cyanophyceae</taxon>
        <taxon>Oscillatoriophycideae</taxon>
        <taxon>Chroococcales</taxon>
        <taxon>Microcystaceae</taxon>
        <taxon>Microcystis</taxon>
    </lineage>
</organism>
<feature type="transmembrane region" description="Helical" evidence="2">
    <location>
        <begin position="30"/>
        <end position="51"/>
    </location>
</feature>
<feature type="domain" description="Polysaccharide biosynthesis protein CapD-like" evidence="3">
    <location>
        <begin position="302"/>
        <end position="587"/>
    </location>
</feature>
<keyword evidence="5" id="KW-1185">Reference proteome</keyword>
<feature type="transmembrane region" description="Helical" evidence="2">
    <location>
        <begin position="122"/>
        <end position="145"/>
    </location>
</feature>
<evidence type="ECO:0000256" key="1">
    <source>
        <dbReference type="ARBA" id="ARBA00007430"/>
    </source>
</evidence>
<dbReference type="EnsemblBacteria" id="BAG01057">
    <property type="protein sequence ID" value="BAG01057"/>
    <property type="gene ID" value="MAE_12350"/>
</dbReference>
<keyword evidence="2" id="KW-0812">Transmembrane</keyword>
<evidence type="ECO:0000259" key="3">
    <source>
        <dbReference type="Pfam" id="PF02719"/>
    </source>
</evidence>
<dbReference type="PANTHER" id="PTHR43318:SF1">
    <property type="entry name" value="POLYSACCHARIDE BIOSYNTHESIS PROTEIN EPSC-RELATED"/>
    <property type="match status" value="1"/>
</dbReference>
<keyword evidence="2" id="KW-0472">Membrane</keyword>
<protein>
    <submittedName>
        <fullName evidence="4">Polysaccharide biosynthesis protein CapD homolog</fullName>
    </submittedName>
</protein>
<dbReference type="KEGG" id="mar:MAE_12350"/>
<comment type="similarity">
    <text evidence="1">Belongs to the polysaccharide synthase family.</text>
</comment>
<dbReference type="eggNOG" id="COG1086">
    <property type="taxonomic scope" value="Bacteria"/>
</dbReference>
<dbReference type="PANTHER" id="PTHR43318">
    <property type="entry name" value="UDP-N-ACETYLGLUCOSAMINE 4,6-DEHYDRATASE"/>
    <property type="match status" value="1"/>
</dbReference>
<dbReference type="InterPro" id="IPR003869">
    <property type="entry name" value="Polysac_CapD-like"/>
</dbReference>
<reference evidence="4 5" key="1">
    <citation type="journal article" date="2007" name="DNA Res.">
        <title>Complete genomic structure of the bloom-forming toxic cyanobacterium Microcystis aeruginosa NIES-843.</title>
        <authorList>
            <person name="Kaneko T."/>
            <person name="Nakajima N."/>
            <person name="Okamoto S."/>
            <person name="Suzuki I."/>
            <person name="Tanabe Y."/>
            <person name="Tamaoki M."/>
            <person name="Nakamura Y."/>
            <person name="Kasai F."/>
            <person name="Watanabe A."/>
            <person name="Kawashima K."/>
            <person name="Kishida Y."/>
            <person name="Ono A."/>
            <person name="Shimizu Y."/>
            <person name="Takahashi C."/>
            <person name="Minami C."/>
            <person name="Fujishiro T."/>
            <person name="Kohara M."/>
            <person name="Katoh M."/>
            <person name="Nakazaki N."/>
            <person name="Nakayama S."/>
            <person name="Yamada M."/>
            <person name="Tabata S."/>
            <person name="Watanabe M.M."/>
        </authorList>
    </citation>
    <scope>NUCLEOTIDE SEQUENCE [LARGE SCALE GENOMIC DNA]</scope>
    <source>
        <strain evidence="5">NIES-843 / IAM M-247</strain>
    </source>
</reference>
<sequence length="640" mass="71649">MSLPQMMYRKLANKILKLANSLSRSSKRSLLIITDGLIFCLSIYLAFSLRFNLSLEYQEIRPFLGEIFGLIAIKTLVFYLKGIYSPVVRYTGLEFLSSVLQAVLYSSGVLISLAYFQRDAFLPRSVLIIDALLTLVLVIGVRLLIRSVFHRLNIYISSVDREPTIVIYGAGIVGCQLARSLQNDPHYRLLAFVDDNPDLQQRVVQGIRVYPPSQLALLHQKRAFDWVVLAIPNVAKAKKRQIIESLETLPIVIKTVPPLSKILSGEAAINQIRSVDVSELLGREEILPHPELLAKNVTGKAVLVTGGGGSIGSELCRQIAFLKPKCLVIYELNEFSLYKIDLDLSENYSDLRKYAYLGNVLDRNHLARVIQQHQIETIYHTAAYKHVPLVEANASQGVYTNVWGSLNVAQTAIENSVSNLVLISTDKAVRPTNIMGASKRCAELVIQALAALPDTSTCCAIVRFGNVLDSSGSVVPRFREQIAQRKNITLTHRDIIRYFMSIPEAVRLVMQAGAMAKGGEVFLLDMGEPVRIYDLALQMIRLSGLELGQDIDIEITGLRPGEKLYEELLIDTDKARPTDHPKIFCANEHFLAWEKLQIKLEQLLNYIQVNDRQGLVKSLQDLVPEYRPPQPMASNLSSKK</sequence>
<dbReference type="STRING" id="449447.MAE_12350"/>
<dbReference type="CDD" id="cd05237">
    <property type="entry name" value="UDP_invert_4-6DH_SDR_e"/>
    <property type="match status" value="1"/>
</dbReference>
<keyword evidence="2" id="KW-1133">Transmembrane helix</keyword>
<dbReference type="PaxDb" id="449447-MAE_12350"/>
<evidence type="ECO:0000256" key="2">
    <source>
        <dbReference type="SAM" id="Phobius"/>
    </source>
</evidence>
<dbReference type="Proteomes" id="UP000001510">
    <property type="component" value="Chromosome"/>
</dbReference>
<dbReference type="EMBL" id="AP009552">
    <property type="protein sequence ID" value="BAG01057.1"/>
    <property type="molecule type" value="Genomic_DNA"/>
</dbReference>
<evidence type="ECO:0000313" key="5">
    <source>
        <dbReference type="Proteomes" id="UP000001510"/>
    </source>
</evidence>
<dbReference type="InterPro" id="IPR051203">
    <property type="entry name" value="Polysaccharide_Synthase-Rel"/>
</dbReference>
<dbReference type="HOGENOM" id="CLU_013560_5_0_3"/>
<feature type="transmembrane region" description="Helical" evidence="2">
    <location>
        <begin position="63"/>
        <end position="80"/>
    </location>
</feature>